<sequence length="49" mass="5223">MYSACFNGCEPTCKHPDISCLAVCGSGGCVCKFGYLRGENGRCVPKEKC</sequence>
<dbReference type="Gene3D" id="2.10.25.10">
    <property type="entry name" value="Laminin"/>
    <property type="match status" value="1"/>
</dbReference>
<dbReference type="Proteomes" id="UP000053660">
    <property type="component" value="Unassembled WGS sequence"/>
</dbReference>
<dbReference type="Pfam" id="PF01826">
    <property type="entry name" value="TIL"/>
    <property type="match status" value="1"/>
</dbReference>
<dbReference type="InterPro" id="IPR036084">
    <property type="entry name" value="Ser_inhib-like_sf"/>
</dbReference>
<dbReference type="InterPro" id="IPR002919">
    <property type="entry name" value="TIL_dom"/>
</dbReference>
<dbReference type="EMBL" id="KN578878">
    <property type="protein sequence ID" value="KHJ82536.1"/>
    <property type="molecule type" value="Genomic_DNA"/>
</dbReference>
<accession>A0A0B1SF71</accession>
<dbReference type="OrthoDB" id="5912264at2759"/>
<evidence type="ECO:0000256" key="1">
    <source>
        <dbReference type="ARBA" id="ARBA00022900"/>
    </source>
</evidence>
<dbReference type="CDD" id="cd19941">
    <property type="entry name" value="TIL"/>
    <property type="match status" value="1"/>
</dbReference>
<protein>
    <submittedName>
        <fullName evidence="3">Trypsin Inhibitor like cysteine rich domain protein</fullName>
    </submittedName>
</protein>
<dbReference type="SUPFAM" id="SSF57567">
    <property type="entry name" value="Serine protease inhibitors"/>
    <property type="match status" value="1"/>
</dbReference>
<reference evidence="3 4" key="1">
    <citation type="submission" date="2014-03" db="EMBL/GenBank/DDBJ databases">
        <title>Draft genome of the hookworm Oesophagostomum dentatum.</title>
        <authorList>
            <person name="Mitreva M."/>
        </authorList>
    </citation>
    <scope>NUCLEOTIDE SEQUENCE [LARGE SCALE GENOMIC DNA]</scope>
    <source>
        <strain evidence="3 4">OD-Hann</strain>
    </source>
</reference>
<gene>
    <name evidence="3" type="ORF">OESDEN_17770</name>
</gene>
<name>A0A0B1SF71_OESDE</name>
<evidence type="ECO:0000259" key="2">
    <source>
        <dbReference type="Pfam" id="PF01826"/>
    </source>
</evidence>
<evidence type="ECO:0000313" key="4">
    <source>
        <dbReference type="Proteomes" id="UP000053660"/>
    </source>
</evidence>
<dbReference type="AlphaFoldDB" id="A0A0B1SF71"/>
<evidence type="ECO:0000313" key="3">
    <source>
        <dbReference type="EMBL" id="KHJ82536.1"/>
    </source>
</evidence>
<dbReference type="GO" id="GO:0004867">
    <property type="term" value="F:serine-type endopeptidase inhibitor activity"/>
    <property type="evidence" value="ECO:0007669"/>
    <property type="project" value="UniProtKB-KW"/>
</dbReference>
<organism evidence="3 4">
    <name type="scientific">Oesophagostomum dentatum</name>
    <name type="common">Nodular worm</name>
    <dbReference type="NCBI Taxonomy" id="61180"/>
    <lineage>
        <taxon>Eukaryota</taxon>
        <taxon>Metazoa</taxon>
        <taxon>Ecdysozoa</taxon>
        <taxon>Nematoda</taxon>
        <taxon>Chromadorea</taxon>
        <taxon>Rhabditida</taxon>
        <taxon>Rhabditina</taxon>
        <taxon>Rhabditomorpha</taxon>
        <taxon>Strongyloidea</taxon>
        <taxon>Strongylidae</taxon>
        <taxon>Oesophagostomum</taxon>
    </lineage>
</organism>
<proteinExistence type="predicted"/>
<keyword evidence="1" id="KW-0646">Protease inhibitor</keyword>
<keyword evidence="1" id="KW-0722">Serine protease inhibitor</keyword>
<keyword evidence="4" id="KW-1185">Reference proteome</keyword>
<feature type="domain" description="TIL" evidence="2">
    <location>
        <begin position="2"/>
        <end position="49"/>
    </location>
</feature>